<evidence type="ECO:0000256" key="1">
    <source>
        <dbReference type="ARBA" id="ARBA00008007"/>
    </source>
</evidence>
<dbReference type="CDD" id="cd06223">
    <property type="entry name" value="PRTases_typeI"/>
    <property type="match status" value="1"/>
</dbReference>
<dbReference type="EMBL" id="CP024621">
    <property type="protein sequence ID" value="QHD50001.1"/>
    <property type="molecule type" value="Genomic_DNA"/>
</dbReference>
<proteinExistence type="inferred from homology"/>
<dbReference type="KEGG" id="hmd:CTT34_10015"/>
<dbReference type="InterPro" id="IPR029057">
    <property type="entry name" value="PRTase-like"/>
</dbReference>
<evidence type="ECO:0000313" key="3">
    <source>
        <dbReference type="Proteomes" id="UP000463949"/>
    </source>
</evidence>
<name>A0A857GSA5_9GAMM</name>
<dbReference type="SUPFAM" id="SSF53271">
    <property type="entry name" value="PRTase-like"/>
    <property type="match status" value="1"/>
</dbReference>
<dbReference type="Gene3D" id="3.40.50.2020">
    <property type="match status" value="1"/>
</dbReference>
<gene>
    <name evidence="2" type="ORF">CTT34_10015</name>
</gene>
<comment type="similarity">
    <text evidence="1">Belongs to the ComF/GntX family.</text>
</comment>
<dbReference type="OrthoDB" id="9793412at2"/>
<dbReference type="InterPro" id="IPR051910">
    <property type="entry name" value="ComF/GntX_DNA_util-trans"/>
</dbReference>
<organism evidence="2 3">
    <name type="scientific">Vreelandella aquamarina</name>
    <dbReference type="NCBI Taxonomy" id="77097"/>
    <lineage>
        <taxon>Bacteria</taxon>
        <taxon>Pseudomonadati</taxon>
        <taxon>Pseudomonadota</taxon>
        <taxon>Gammaproteobacteria</taxon>
        <taxon>Oceanospirillales</taxon>
        <taxon>Halomonadaceae</taxon>
        <taxon>Vreelandella</taxon>
    </lineage>
</organism>
<sequence length="188" mass="20577">MSCKRCAEPLTAAHQTYCGHCLAEPPNFTATTAPLCYQEAITQLVHDFKFHASPRAGRLLVNLMLSRRPHALGCALLPVPMYPGRARERGFNQAQWLAERLGEGVGMPLIHARCIKHLPSQRSLNRKERRQNLNGAFVVAGDMPEHVTIIDDVVTTGATGHALAAEVLAQGAKRVDVWAAARTPLQKS</sequence>
<accession>A0A857GSA5</accession>
<dbReference type="AlphaFoldDB" id="A0A857GSA5"/>
<dbReference type="PANTHER" id="PTHR47505">
    <property type="entry name" value="DNA UTILIZATION PROTEIN YHGH"/>
    <property type="match status" value="1"/>
</dbReference>
<protein>
    <submittedName>
        <fullName evidence="2">Competence protein F</fullName>
    </submittedName>
</protein>
<dbReference type="Proteomes" id="UP000463949">
    <property type="component" value="Chromosome"/>
</dbReference>
<dbReference type="PANTHER" id="PTHR47505:SF1">
    <property type="entry name" value="DNA UTILIZATION PROTEIN YHGH"/>
    <property type="match status" value="1"/>
</dbReference>
<evidence type="ECO:0000313" key="2">
    <source>
        <dbReference type="EMBL" id="QHD50001.1"/>
    </source>
</evidence>
<reference evidence="2 3" key="1">
    <citation type="submission" date="2017-10" db="EMBL/GenBank/DDBJ databases">
        <title>Coral associated bacteria.</title>
        <authorList>
            <person name="Wang X."/>
        </authorList>
    </citation>
    <scope>NUCLEOTIDE SEQUENCE [LARGE SCALE GENOMIC DNA]</scope>
    <source>
        <strain evidence="2 3">SCSIO 43005</strain>
    </source>
</reference>
<dbReference type="InterPro" id="IPR000836">
    <property type="entry name" value="PRTase_dom"/>
</dbReference>